<dbReference type="PATRIC" id="fig|1163408.3.peg.2505"/>
<keyword evidence="4" id="KW-1185">Reference proteome</keyword>
<proteinExistence type="predicted"/>
<evidence type="ECO:0000256" key="1">
    <source>
        <dbReference type="SAM" id="MobiDB-lite"/>
    </source>
</evidence>
<feature type="region of interest" description="Disordered" evidence="1">
    <location>
        <begin position="161"/>
        <end position="181"/>
    </location>
</feature>
<dbReference type="EMBL" id="AJXU01000051">
    <property type="protein sequence ID" value="EIL88525.1"/>
    <property type="molecule type" value="Genomic_DNA"/>
</dbReference>
<protein>
    <recommendedName>
        <fullName evidence="2">Dit-like phage tail protein N-terminal domain-containing protein</fullName>
    </recommendedName>
</protein>
<dbReference type="InterPro" id="IPR048494">
    <property type="entry name" value="Dit-like_N"/>
</dbReference>
<dbReference type="Proteomes" id="UP000004210">
    <property type="component" value="Unassembled WGS sequence"/>
</dbReference>
<sequence>MSTLSGLVKAGAVGALGQLEDVFLHTRRSISYIVPQVTIQEHHRDEVALTDHPIDSGAPVTDHAFSRPSELLMTIGWSDAASFFDVGGSSNNAEDAYPALLELMNQRSPLGVVTGKRTYDNMVIVSLDTVTDAKTNSTLVIEVGMRQVIIVETATTTLAPVTQQQEPEKTAESVDQGMKQPVQPKESGLYQVGGFLEGLL</sequence>
<evidence type="ECO:0000313" key="4">
    <source>
        <dbReference type="Proteomes" id="UP000004210"/>
    </source>
</evidence>
<dbReference type="Pfam" id="PF21821">
    <property type="entry name" value="Dit_like"/>
    <property type="match status" value="1"/>
</dbReference>
<evidence type="ECO:0000313" key="3">
    <source>
        <dbReference type="EMBL" id="EIL88525.1"/>
    </source>
</evidence>
<evidence type="ECO:0000259" key="2">
    <source>
        <dbReference type="Pfam" id="PF21821"/>
    </source>
</evidence>
<reference evidence="3 4" key="1">
    <citation type="journal article" date="2012" name="J. Bacteriol.">
        <title>Genome sequences for six rhodanobacter strains, isolated from soils and the terrestrial subsurface, with variable denitrification capabilities.</title>
        <authorList>
            <person name="Kostka J.E."/>
            <person name="Green S.J."/>
            <person name="Rishishwar L."/>
            <person name="Prakash O."/>
            <person name="Katz L.S."/>
            <person name="Marino-Ramirez L."/>
            <person name="Jordan I.K."/>
            <person name="Munk C."/>
            <person name="Ivanova N."/>
            <person name="Mikhailova N."/>
            <person name="Watson D.B."/>
            <person name="Brown S.D."/>
            <person name="Palumbo A.V."/>
            <person name="Brooks S.C."/>
        </authorList>
    </citation>
    <scope>NUCLEOTIDE SEQUENCE [LARGE SCALE GENOMIC DNA]</scope>
    <source>
        <strain evidence="4">Jip2T</strain>
    </source>
</reference>
<dbReference type="OrthoDB" id="9814225at2"/>
<feature type="domain" description="Dit-like phage tail protein N-terminal" evidence="2">
    <location>
        <begin position="36"/>
        <end position="158"/>
    </location>
</feature>
<organism evidence="3 4">
    <name type="scientific">Rhodanobacter fulvus Jip2</name>
    <dbReference type="NCBI Taxonomy" id="1163408"/>
    <lineage>
        <taxon>Bacteria</taxon>
        <taxon>Pseudomonadati</taxon>
        <taxon>Pseudomonadota</taxon>
        <taxon>Gammaproteobacteria</taxon>
        <taxon>Lysobacterales</taxon>
        <taxon>Rhodanobacteraceae</taxon>
        <taxon>Rhodanobacter</taxon>
    </lineage>
</organism>
<dbReference type="eggNOG" id="ENOG502ZB42">
    <property type="taxonomic scope" value="Bacteria"/>
</dbReference>
<accession>I4VMT4</accession>
<dbReference type="AlphaFoldDB" id="I4VMT4"/>
<dbReference type="RefSeq" id="WP_007082085.1">
    <property type="nucleotide sequence ID" value="NZ_AJXU01000051.1"/>
</dbReference>
<comment type="caution">
    <text evidence="3">The sequence shown here is derived from an EMBL/GenBank/DDBJ whole genome shotgun (WGS) entry which is preliminary data.</text>
</comment>
<dbReference type="STRING" id="1163408.UU9_12278"/>
<name>I4VMT4_9GAMM</name>
<gene>
    <name evidence="3" type="ORF">UU9_12278</name>
</gene>